<dbReference type="GO" id="GO:0071973">
    <property type="term" value="P:bacterial-type flagellum-dependent cell motility"/>
    <property type="evidence" value="ECO:0007669"/>
    <property type="project" value="TreeGrafter"/>
</dbReference>
<keyword evidence="5" id="KW-1185">Reference proteome</keyword>
<feature type="region of interest" description="Disordered" evidence="2">
    <location>
        <begin position="182"/>
        <end position="216"/>
    </location>
</feature>
<gene>
    <name evidence="4" type="ORF">DNHGIG_08010</name>
</gene>
<dbReference type="InterPro" id="IPR002901">
    <property type="entry name" value="MGlyc_endo_b_GlcNAc-like_dom"/>
</dbReference>
<keyword evidence="1" id="KW-0378">Hydrolase</keyword>
<dbReference type="SMART" id="SM00047">
    <property type="entry name" value="LYZ2"/>
    <property type="match status" value="1"/>
</dbReference>
<evidence type="ECO:0000256" key="2">
    <source>
        <dbReference type="SAM" id="MobiDB-lite"/>
    </source>
</evidence>
<feature type="domain" description="Mannosyl-glycoprotein endo-beta-N-acetylglucosamidase-like" evidence="3">
    <location>
        <begin position="305"/>
        <end position="442"/>
    </location>
</feature>
<feature type="compositionally biased region" description="Low complexity" evidence="2">
    <location>
        <begin position="248"/>
        <end position="264"/>
    </location>
</feature>
<protein>
    <recommendedName>
        <fullName evidence="3">Mannosyl-glycoprotein endo-beta-N-acetylglucosamidase-like domain-containing protein</fullName>
    </recommendedName>
</protein>
<evidence type="ECO:0000259" key="3">
    <source>
        <dbReference type="SMART" id="SM00047"/>
    </source>
</evidence>
<dbReference type="Pfam" id="PF01832">
    <property type="entry name" value="Glucosaminidase"/>
    <property type="match status" value="1"/>
</dbReference>
<evidence type="ECO:0000313" key="5">
    <source>
        <dbReference type="Proteomes" id="UP001057291"/>
    </source>
</evidence>
<comment type="caution">
    <text evidence="4">The sequence shown here is derived from an EMBL/GenBank/DDBJ whole genome shotgun (WGS) entry which is preliminary data.</text>
</comment>
<proteinExistence type="predicted"/>
<feature type="region of interest" description="Disordered" evidence="2">
    <location>
        <begin position="247"/>
        <end position="266"/>
    </location>
</feature>
<sequence length="478" mass="49414">MRCNSISNFINAYTKGGKFRSEALNQLRQQMNQTPQNIPQNDTDKYRNEQLSKQHAANEAGMATTPERSFLEGLGGGILGFAGSTLIDAGMGATILGSGRKVLSAGKNVLTGIVNLFKKPWMSRVIAGAEGVGAEVLGGAEEAAGAAADATGVGLPLGVLLHGIGIGTMAYGAYKLGQAIKGDSSSSSSDSSPDLSSSSDSSSSSFGSSNSGSSTSITGAQLAPLVVSTIIALQPYMNQIRSYLGQPASTNSSTASSTSSSSSNVDMKNVTVGKNWEQGLVNLSTGGPAYAKALGRVSGGASASSMGFTGAQDDFVQKMYPYAQQVSQATGLPVDMVLAQCGLESGWGTSEAANENNNFAGIKPWGNYGPGPDSEYAGYTSIQDFANGYINFLTQNSRYRGLLSAARSGASEEELVQILGSTGYAEDPGYARKILGTIPYVQRAIKVSGSVTVNLRHPDGTVQKVNVPIKASYTGMLL</sequence>
<reference evidence="4" key="1">
    <citation type="journal article" date="2023" name="Int. J. Syst. Evol. Microbiol.">
        <title>Collibacillus ludicampi gen. nov., sp. nov., a new soil bacterium of the family Alicyclobacillaceae.</title>
        <authorList>
            <person name="Jojima T."/>
            <person name="Ioku Y."/>
            <person name="Fukuta Y."/>
            <person name="Shirasaka N."/>
            <person name="Matsumura Y."/>
            <person name="Mori M."/>
        </authorList>
    </citation>
    <scope>NUCLEOTIDE SEQUENCE</scope>
    <source>
        <strain evidence="4">TP075</strain>
    </source>
</reference>
<name>A0AAV4LCT8_9BACL</name>
<dbReference type="Gene3D" id="1.10.530.10">
    <property type="match status" value="1"/>
</dbReference>
<evidence type="ECO:0000256" key="1">
    <source>
        <dbReference type="ARBA" id="ARBA00022801"/>
    </source>
</evidence>
<dbReference type="EMBL" id="BOQE01000001">
    <property type="protein sequence ID" value="GIM45252.1"/>
    <property type="molecule type" value="Genomic_DNA"/>
</dbReference>
<dbReference type="InterPro" id="IPR051056">
    <property type="entry name" value="Glycosyl_Hydrolase_73"/>
</dbReference>
<dbReference type="PANTHER" id="PTHR33308">
    <property type="entry name" value="PEPTIDOGLYCAN HYDROLASE FLGJ"/>
    <property type="match status" value="1"/>
</dbReference>
<organism evidence="4 5">
    <name type="scientific">Collibacillus ludicampi</name>
    <dbReference type="NCBI Taxonomy" id="2771369"/>
    <lineage>
        <taxon>Bacteria</taxon>
        <taxon>Bacillati</taxon>
        <taxon>Bacillota</taxon>
        <taxon>Bacilli</taxon>
        <taxon>Bacillales</taxon>
        <taxon>Alicyclobacillaceae</taxon>
        <taxon>Collibacillus</taxon>
    </lineage>
</organism>
<dbReference type="PANTHER" id="PTHR33308:SF9">
    <property type="entry name" value="PEPTIDOGLYCAN HYDROLASE FLGJ"/>
    <property type="match status" value="1"/>
</dbReference>
<accession>A0AAV4LCT8</accession>
<dbReference type="GO" id="GO:0004040">
    <property type="term" value="F:amidase activity"/>
    <property type="evidence" value="ECO:0007669"/>
    <property type="project" value="InterPro"/>
</dbReference>
<dbReference type="Proteomes" id="UP001057291">
    <property type="component" value="Unassembled WGS sequence"/>
</dbReference>
<dbReference type="AlphaFoldDB" id="A0AAV4LCT8"/>
<evidence type="ECO:0000313" key="4">
    <source>
        <dbReference type="EMBL" id="GIM45252.1"/>
    </source>
</evidence>